<reference evidence="2 4" key="2">
    <citation type="submission" date="2016-09" db="EMBL/GenBank/DDBJ databases">
        <authorList>
            <consortium name="Pathogen Informatics"/>
            <person name="Sun Q."/>
            <person name="Inoue M."/>
        </authorList>
    </citation>
    <scope>NUCLEOTIDE SEQUENCE [LARGE SCALE GENOMIC DNA]</scope>
    <source>
        <strain evidence="2 4">82C</strain>
    </source>
</reference>
<keyword evidence="1" id="KW-0812">Transmembrane</keyword>
<evidence type="ECO:0000313" key="2">
    <source>
        <dbReference type="EMBL" id="SCT38506.1"/>
    </source>
</evidence>
<keyword evidence="1" id="KW-0472">Membrane</keyword>
<gene>
    <name evidence="3" type="ORF">SAMEA2297795_02399</name>
    <name evidence="2" type="ORF">SAMEA2297796_02308</name>
</gene>
<protein>
    <submittedName>
        <fullName evidence="3">Uncharacterized protein</fullName>
    </submittedName>
</protein>
<evidence type="ECO:0000313" key="5">
    <source>
        <dbReference type="Proteomes" id="UP000095768"/>
    </source>
</evidence>
<proteinExistence type="predicted"/>
<reference evidence="3 5" key="1">
    <citation type="submission" date="2016-09" db="EMBL/GenBank/DDBJ databases">
        <authorList>
            <consortium name="Pathogen Informatics"/>
        </authorList>
    </citation>
    <scope>NUCLEOTIDE SEQUENCE [LARGE SCALE GENOMIC DNA]</scope>
    <source>
        <strain evidence="3 5">82B</strain>
    </source>
</reference>
<feature type="transmembrane region" description="Helical" evidence="1">
    <location>
        <begin position="9"/>
        <end position="28"/>
    </location>
</feature>
<name>A0A1D4QU31_9STAP</name>
<organism evidence="3 5">
    <name type="scientific">Staphylococcus caeli</name>
    <dbReference type="NCBI Taxonomy" id="2201815"/>
    <lineage>
        <taxon>Bacteria</taxon>
        <taxon>Bacillati</taxon>
        <taxon>Bacillota</taxon>
        <taxon>Bacilli</taxon>
        <taxon>Bacillales</taxon>
        <taxon>Staphylococcaceae</taxon>
        <taxon>Staphylococcus</taxon>
    </lineage>
</organism>
<dbReference type="RefSeq" id="WP_069996444.1">
    <property type="nucleotide sequence ID" value="NZ_FMPG01000015.1"/>
</dbReference>
<dbReference type="Proteomes" id="UP000095412">
    <property type="component" value="Unassembled WGS sequence"/>
</dbReference>
<dbReference type="OrthoDB" id="2402100at2"/>
<evidence type="ECO:0000313" key="3">
    <source>
        <dbReference type="EMBL" id="SCT38677.1"/>
    </source>
</evidence>
<keyword evidence="4" id="KW-1185">Reference proteome</keyword>
<dbReference type="EMBL" id="FMPI01000022">
    <property type="protein sequence ID" value="SCT38506.1"/>
    <property type="molecule type" value="Genomic_DNA"/>
</dbReference>
<sequence length="69" mass="8241">MRKPSLRTVLLTVFWILVVLYALYVTFADHKFEYHPIIFLFLFAIGANLIKKVAPKEKYEELQKKKKQL</sequence>
<dbReference type="EMBL" id="FMPG01000015">
    <property type="protein sequence ID" value="SCT38677.1"/>
    <property type="molecule type" value="Genomic_DNA"/>
</dbReference>
<dbReference type="AlphaFoldDB" id="A0A1D4QU31"/>
<evidence type="ECO:0000313" key="4">
    <source>
        <dbReference type="Proteomes" id="UP000095412"/>
    </source>
</evidence>
<keyword evidence="1" id="KW-1133">Transmembrane helix</keyword>
<feature type="transmembrane region" description="Helical" evidence="1">
    <location>
        <begin position="34"/>
        <end position="50"/>
    </location>
</feature>
<evidence type="ECO:0000256" key="1">
    <source>
        <dbReference type="SAM" id="Phobius"/>
    </source>
</evidence>
<dbReference type="Proteomes" id="UP000095768">
    <property type="component" value="Unassembled WGS sequence"/>
</dbReference>
<accession>A0A1D4QU31</accession>